<keyword evidence="2" id="KW-1185">Reference proteome</keyword>
<name>A0A238JMK2_9RHOB</name>
<evidence type="ECO:0000313" key="1">
    <source>
        <dbReference type="EMBL" id="SMX31715.1"/>
    </source>
</evidence>
<dbReference type="Proteomes" id="UP000202922">
    <property type="component" value="Unassembled WGS sequence"/>
</dbReference>
<dbReference type="EMBL" id="FXYE01000001">
    <property type="protein sequence ID" value="SMX31715.1"/>
    <property type="molecule type" value="Genomic_DNA"/>
</dbReference>
<proteinExistence type="predicted"/>
<sequence length="33" mass="3698">MVLSELGWIEAAVPEWGAAKILTTHKIELMTCR</sequence>
<dbReference type="AlphaFoldDB" id="A0A238JMK2"/>
<accession>A0A238JMK2</accession>
<protein>
    <submittedName>
        <fullName evidence="1">Uncharacterized protein</fullName>
    </submittedName>
</protein>
<organism evidence="1 2">
    <name type="scientific">Actibacterium lipolyticum</name>
    <dbReference type="NCBI Taxonomy" id="1524263"/>
    <lineage>
        <taxon>Bacteria</taxon>
        <taxon>Pseudomonadati</taxon>
        <taxon>Pseudomonadota</taxon>
        <taxon>Alphaproteobacteria</taxon>
        <taxon>Rhodobacterales</taxon>
        <taxon>Roseobacteraceae</taxon>
        <taxon>Actibacterium</taxon>
    </lineage>
</organism>
<reference evidence="2" key="1">
    <citation type="submission" date="2017-05" db="EMBL/GenBank/DDBJ databases">
        <authorList>
            <person name="Rodrigo-Torres L."/>
            <person name="Arahal R. D."/>
            <person name="Lucena T."/>
        </authorList>
    </citation>
    <scope>NUCLEOTIDE SEQUENCE [LARGE SCALE GENOMIC DNA]</scope>
    <source>
        <strain evidence="2">CECT 8621</strain>
    </source>
</reference>
<gene>
    <name evidence="1" type="ORF">COL8621_00582</name>
</gene>
<evidence type="ECO:0000313" key="2">
    <source>
        <dbReference type="Proteomes" id="UP000202922"/>
    </source>
</evidence>